<accession>A0ABR0I5M2</accession>
<organism evidence="6 7">
    <name type="scientific">Podospora pseudoanserina</name>
    <dbReference type="NCBI Taxonomy" id="2609844"/>
    <lineage>
        <taxon>Eukaryota</taxon>
        <taxon>Fungi</taxon>
        <taxon>Dikarya</taxon>
        <taxon>Ascomycota</taxon>
        <taxon>Pezizomycotina</taxon>
        <taxon>Sordariomycetes</taxon>
        <taxon>Sordariomycetidae</taxon>
        <taxon>Sordariales</taxon>
        <taxon>Podosporaceae</taxon>
        <taxon>Podospora</taxon>
    </lineage>
</organism>
<feature type="transmembrane region" description="Helical" evidence="5">
    <location>
        <begin position="131"/>
        <end position="154"/>
    </location>
</feature>
<keyword evidence="3 5" id="KW-1133">Transmembrane helix</keyword>
<feature type="transmembrane region" description="Helical" evidence="5">
    <location>
        <begin position="174"/>
        <end position="193"/>
    </location>
</feature>
<evidence type="ECO:0000313" key="7">
    <source>
        <dbReference type="Proteomes" id="UP001323617"/>
    </source>
</evidence>
<protein>
    <recommendedName>
        <fullName evidence="8">RTA1 domain protein</fullName>
    </recommendedName>
</protein>
<feature type="transmembrane region" description="Helical" evidence="5">
    <location>
        <begin position="205"/>
        <end position="225"/>
    </location>
</feature>
<dbReference type="EMBL" id="JAFFHC010000005">
    <property type="protein sequence ID" value="KAK4675648.1"/>
    <property type="molecule type" value="Genomic_DNA"/>
</dbReference>
<evidence type="ECO:0000256" key="4">
    <source>
        <dbReference type="ARBA" id="ARBA00023136"/>
    </source>
</evidence>
<reference evidence="6 7" key="1">
    <citation type="journal article" date="2023" name="bioRxiv">
        <title>High-quality genome assemblies of four members of thePodospora anserinaspecies complex.</title>
        <authorList>
            <person name="Ament-Velasquez S.L."/>
            <person name="Vogan A.A."/>
            <person name="Wallerman O."/>
            <person name="Hartmann F."/>
            <person name="Gautier V."/>
            <person name="Silar P."/>
            <person name="Giraud T."/>
            <person name="Johannesson H."/>
        </authorList>
    </citation>
    <scope>NUCLEOTIDE SEQUENCE [LARGE SCALE GENOMIC DNA]</scope>
    <source>
        <strain evidence="6 7">CBS 124.78</strain>
    </source>
</reference>
<dbReference type="Pfam" id="PF04479">
    <property type="entry name" value="RTA1"/>
    <property type="match status" value="1"/>
</dbReference>
<feature type="transmembrane region" description="Helical" evidence="5">
    <location>
        <begin position="20"/>
        <end position="37"/>
    </location>
</feature>
<sequence length="347" mass="39266">MESGEYVPGSVYFYAPNKGAAIFFAIAFAFSGFYHIYQCMIQLYLSSLNNTDREHQPLQELAPNWPLRLLRRPIRRGLRRAPGEPLATPTSSISVCLIYGAPPLLELANYNILGRILYYAPYHSPIHPGQVITTFAFISAVIEALNGNGVSLTANQSLAPWRQDIGRALLKASLLIQVFVITLFILLAAIFHRRCYKSGMRNAKLYNPLYTLYISTALLFARTIFRVVEYWSIAEHDYWKPGFDPKSLSPAIRYESFFYVFEAMLMLINHVLLNVRHPRMWLPKSTKTYLSRADGATEIDGPGYKDGRPFWVTLVDPFDVHGLLGGRKKGGELWDGDGEQRTGKDGC</sequence>
<feature type="transmembrane region" description="Helical" evidence="5">
    <location>
        <begin position="256"/>
        <end position="275"/>
    </location>
</feature>
<proteinExistence type="predicted"/>
<dbReference type="Proteomes" id="UP001323617">
    <property type="component" value="Unassembled WGS sequence"/>
</dbReference>
<dbReference type="RefSeq" id="XP_062799118.1">
    <property type="nucleotide sequence ID" value="XM_062947864.1"/>
</dbReference>
<gene>
    <name evidence="6" type="ORF">QC764_506110</name>
</gene>
<evidence type="ECO:0000256" key="2">
    <source>
        <dbReference type="ARBA" id="ARBA00022692"/>
    </source>
</evidence>
<keyword evidence="2 5" id="KW-0812">Transmembrane</keyword>
<comment type="caution">
    <text evidence="6">The sequence shown here is derived from an EMBL/GenBank/DDBJ whole genome shotgun (WGS) entry which is preliminary data.</text>
</comment>
<evidence type="ECO:0008006" key="8">
    <source>
        <dbReference type="Google" id="ProtNLM"/>
    </source>
</evidence>
<comment type="subcellular location">
    <subcellularLocation>
        <location evidence="1">Membrane</location>
        <topology evidence="1">Multi-pass membrane protein</topology>
    </subcellularLocation>
</comment>
<name>A0ABR0I5M2_9PEZI</name>
<dbReference type="InterPro" id="IPR007568">
    <property type="entry name" value="RTA1"/>
</dbReference>
<dbReference type="GeneID" id="87968729"/>
<keyword evidence="7" id="KW-1185">Reference proteome</keyword>
<dbReference type="PANTHER" id="PTHR31465:SF13">
    <property type="entry name" value="RTA1 DOMAIN PROTEIN-RELATED"/>
    <property type="match status" value="1"/>
</dbReference>
<evidence type="ECO:0000256" key="5">
    <source>
        <dbReference type="SAM" id="Phobius"/>
    </source>
</evidence>
<evidence type="ECO:0000256" key="1">
    <source>
        <dbReference type="ARBA" id="ARBA00004141"/>
    </source>
</evidence>
<evidence type="ECO:0000256" key="3">
    <source>
        <dbReference type="ARBA" id="ARBA00022989"/>
    </source>
</evidence>
<evidence type="ECO:0000313" key="6">
    <source>
        <dbReference type="EMBL" id="KAK4675648.1"/>
    </source>
</evidence>
<keyword evidence="4 5" id="KW-0472">Membrane</keyword>
<dbReference type="PANTHER" id="PTHR31465">
    <property type="entry name" value="PROTEIN RTA1-RELATED"/>
    <property type="match status" value="1"/>
</dbReference>